<name>A0ABS3YAP8_9BACT</name>
<dbReference type="Proteomes" id="UP000679126">
    <property type="component" value="Unassembled WGS sequence"/>
</dbReference>
<feature type="signal peptide" evidence="6">
    <location>
        <begin position="1"/>
        <end position="22"/>
    </location>
</feature>
<dbReference type="InterPro" id="IPR012944">
    <property type="entry name" value="SusD_RagB_dom"/>
</dbReference>
<evidence type="ECO:0000256" key="5">
    <source>
        <dbReference type="ARBA" id="ARBA00023237"/>
    </source>
</evidence>
<organism evidence="9 10">
    <name type="scientific">Chitinophaga chungangae</name>
    <dbReference type="NCBI Taxonomy" id="2821488"/>
    <lineage>
        <taxon>Bacteria</taxon>
        <taxon>Pseudomonadati</taxon>
        <taxon>Bacteroidota</taxon>
        <taxon>Chitinophagia</taxon>
        <taxon>Chitinophagales</taxon>
        <taxon>Chitinophagaceae</taxon>
        <taxon>Chitinophaga</taxon>
    </lineage>
</organism>
<keyword evidence="5" id="KW-0998">Cell outer membrane</keyword>
<keyword evidence="10" id="KW-1185">Reference proteome</keyword>
<accession>A0ABS3YAP8</accession>
<dbReference type="Pfam" id="PF07980">
    <property type="entry name" value="SusD_RagB"/>
    <property type="match status" value="1"/>
</dbReference>
<evidence type="ECO:0000313" key="9">
    <source>
        <dbReference type="EMBL" id="MBO9151757.1"/>
    </source>
</evidence>
<proteinExistence type="inferred from homology"/>
<comment type="caution">
    <text evidence="9">The sequence shown here is derived from an EMBL/GenBank/DDBJ whole genome shotgun (WGS) entry which is preliminary data.</text>
</comment>
<feature type="domain" description="SusD-like N-terminal" evidence="8">
    <location>
        <begin position="98"/>
        <end position="239"/>
    </location>
</feature>
<dbReference type="PROSITE" id="PS51257">
    <property type="entry name" value="PROKAR_LIPOPROTEIN"/>
    <property type="match status" value="1"/>
</dbReference>
<dbReference type="Pfam" id="PF14322">
    <property type="entry name" value="SusD-like_3"/>
    <property type="match status" value="1"/>
</dbReference>
<reference evidence="10" key="1">
    <citation type="submission" date="2021-03" db="EMBL/GenBank/DDBJ databases">
        <title>Assistant Professor.</title>
        <authorList>
            <person name="Huq M.A."/>
        </authorList>
    </citation>
    <scope>NUCLEOTIDE SEQUENCE [LARGE SCALE GENOMIC DNA]</scope>
    <source>
        <strain evidence="10">MAH-28</strain>
    </source>
</reference>
<comment type="subcellular location">
    <subcellularLocation>
        <location evidence="1">Cell outer membrane</location>
    </subcellularLocation>
</comment>
<sequence>MQKNIRYKKIFLGAAAALLLLAACRKDGDGFLDKTDTGTIDREKTFSDSALTMNFLNGVYRNLSYTYFMDNGLFGGGLWSFSDATDDSEIRWSGATAQTAQAYNSATFQGVADFTRMRNDHWNMPYTCIRRANIFLANVEASPLSPARKELAKAEARFLRAFFYFHLVRTHGGVPLIGDKVYGLEDDFNLPRNSFEECVDYVVKEMEAVAPVLPLEQLGGEYGRPTRGAALAVKAKMLLYAASPLFNEGNVGTSDAQKQLTGNTTIRPERWKLAADAFDAVMKLGVYELVTDNTTRPGYGFYTTFIERKNKEQIFLIMQANTRNLENLLLPSSRGGQTYSFPTQQLVDAFPMANGKMIGEAGSGYDENDPYTGRDPRFYYSILYNGANWLLRTSNRQEPVWLYQFAPQDGLNTNSSSTRTGYLWRKALDENAGGNYGVTPSHCLPSIRYGEILLGYAEALNEADGPVPAVYAAVEAIRSRAGLVPYQLAPGLTKDAMREAIHNERRVELAFEEGHRFFDLLRWKQFHEKGSGDMYGMRAIKNGDTFTFEKFAFENRKFSNPQMYFMPVPQVEINKVPTLLQNPGW</sequence>
<protein>
    <submittedName>
        <fullName evidence="9">RagB/SusD family nutrient uptake outer membrane protein</fullName>
    </submittedName>
</protein>
<feature type="domain" description="RagB/SusD" evidence="7">
    <location>
        <begin position="332"/>
        <end position="585"/>
    </location>
</feature>
<keyword evidence="3 6" id="KW-0732">Signal</keyword>
<evidence type="ECO:0000256" key="6">
    <source>
        <dbReference type="SAM" id="SignalP"/>
    </source>
</evidence>
<comment type="similarity">
    <text evidence="2">Belongs to the SusD family.</text>
</comment>
<gene>
    <name evidence="9" type="ORF">J7I43_06025</name>
</gene>
<evidence type="ECO:0000256" key="4">
    <source>
        <dbReference type="ARBA" id="ARBA00023136"/>
    </source>
</evidence>
<dbReference type="RefSeq" id="WP_209144263.1">
    <property type="nucleotide sequence ID" value="NZ_JAGHKP010000001.1"/>
</dbReference>
<evidence type="ECO:0000256" key="2">
    <source>
        <dbReference type="ARBA" id="ARBA00006275"/>
    </source>
</evidence>
<evidence type="ECO:0000313" key="10">
    <source>
        <dbReference type="Proteomes" id="UP000679126"/>
    </source>
</evidence>
<evidence type="ECO:0000256" key="3">
    <source>
        <dbReference type="ARBA" id="ARBA00022729"/>
    </source>
</evidence>
<keyword evidence="4" id="KW-0472">Membrane</keyword>
<dbReference type="Gene3D" id="1.25.40.390">
    <property type="match status" value="1"/>
</dbReference>
<evidence type="ECO:0000259" key="7">
    <source>
        <dbReference type="Pfam" id="PF07980"/>
    </source>
</evidence>
<dbReference type="CDD" id="cd08977">
    <property type="entry name" value="SusD"/>
    <property type="match status" value="1"/>
</dbReference>
<dbReference type="EMBL" id="JAGHKP010000001">
    <property type="protein sequence ID" value="MBO9151757.1"/>
    <property type="molecule type" value="Genomic_DNA"/>
</dbReference>
<dbReference type="InterPro" id="IPR033985">
    <property type="entry name" value="SusD-like_N"/>
</dbReference>
<feature type="chain" id="PRO_5046543575" evidence="6">
    <location>
        <begin position="23"/>
        <end position="585"/>
    </location>
</feature>
<dbReference type="SUPFAM" id="SSF48452">
    <property type="entry name" value="TPR-like"/>
    <property type="match status" value="1"/>
</dbReference>
<evidence type="ECO:0000259" key="8">
    <source>
        <dbReference type="Pfam" id="PF14322"/>
    </source>
</evidence>
<evidence type="ECO:0000256" key="1">
    <source>
        <dbReference type="ARBA" id="ARBA00004442"/>
    </source>
</evidence>
<dbReference type="InterPro" id="IPR011990">
    <property type="entry name" value="TPR-like_helical_dom_sf"/>
</dbReference>